<feature type="region of interest" description="Disordered" evidence="3">
    <location>
        <begin position="301"/>
        <end position="328"/>
    </location>
</feature>
<evidence type="ECO:0000259" key="4">
    <source>
        <dbReference type="SMART" id="SM00244"/>
    </source>
</evidence>
<feature type="compositionally biased region" description="Polar residues" evidence="3">
    <location>
        <begin position="301"/>
        <end position="321"/>
    </location>
</feature>
<dbReference type="SMART" id="SM00244">
    <property type="entry name" value="PHB"/>
    <property type="match status" value="1"/>
</dbReference>
<dbReference type="PANTHER" id="PTHR43327">
    <property type="entry name" value="STOMATIN-LIKE PROTEIN 2, MITOCHONDRIAL"/>
    <property type="match status" value="1"/>
</dbReference>
<dbReference type="Gene3D" id="3.30.479.30">
    <property type="entry name" value="Band 7 domain"/>
    <property type="match status" value="1"/>
</dbReference>
<dbReference type="InterPro" id="IPR050710">
    <property type="entry name" value="Band7/mec-2_domain"/>
</dbReference>
<dbReference type="Pfam" id="PF01145">
    <property type="entry name" value="Band_7"/>
    <property type="match status" value="1"/>
</dbReference>
<dbReference type="EMBL" id="JADDIV010000003">
    <property type="protein sequence ID" value="MBE7368310.1"/>
    <property type="molecule type" value="Genomic_DNA"/>
</dbReference>
<evidence type="ECO:0000313" key="6">
    <source>
        <dbReference type="Proteomes" id="UP000806285"/>
    </source>
</evidence>
<evidence type="ECO:0000256" key="3">
    <source>
        <dbReference type="SAM" id="MobiDB-lite"/>
    </source>
</evidence>
<dbReference type="RefSeq" id="WP_193676907.1">
    <property type="nucleotide sequence ID" value="NZ_JADDIV010000003.1"/>
</dbReference>
<evidence type="ECO:0000313" key="5">
    <source>
        <dbReference type="EMBL" id="MBE7368310.1"/>
    </source>
</evidence>
<evidence type="ECO:0000256" key="2">
    <source>
        <dbReference type="ARBA" id="ARBA00008164"/>
    </source>
</evidence>
<dbReference type="InterPro" id="IPR032435">
    <property type="entry name" value="STML2-like_C"/>
</dbReference>
<protein>
    <submittedName>
        <fullName evidence="5">Paraslipin</fullName>
    </submittedName>
</protein>
<proteinExistence type="inferred from homology"/>
<gene>
    <name evidence="5" type="ORF">IM787_12190</name>
</gene>
<dbReference type="InterPro" id="IPR036013">
    <property type="entry name" value="Band_7/SPFH_dom_sf"/>
</dbReference>
<comment type="subcellular location">
    <subcellularLocation>
        <location evidence="1">Membrane</location>
        <topology evidence="1">Single-pass membrane protein</topology>
    </subcellularLocation>
</comment>
<dbReference type="InterPro" id="IPR001107">
    <property type="entry name" value="Band_7"/>
</dbReference>
<name>A0ABR9S478_9BURK</name>
<organism evidence="5 6">
    <name type="scientific">Ramlibacter pallidus</name>
    <dbReference type="NCBI Taxonomy" id="2780087"/>
    <lineage>
        <taxon>Bacteria</taxon>
        <taxon>Pseudomonadati</taxon>
        <taxon>Pseudomonadota</taxon>
        <taxon>Betaproteobacteria</taxon>
        <taxon>Burkholderiales</taxon>
        <taxon>Comamonadaceae</taxon>
        <taxon>Ramlibacter</taxon>
    </lineage>
</organism>
<dbReference type="InterPro" id="IPR001972">
    <property type="entry name" value="Stomatin_HflK_fam"/>
</dbReference>
<feature type="domain" description="Band 7" evidence="4">
    <location>
        <begin position="17"/>
        <end position="175"/>
    </location>
</feature>
<keyword evidence="6" id="KW-1185">Reference proteome</keyword>
<dbReference type="SUPFAM" id="SSF117892">
    <property type="entry name" value="Band 7/SPFH domain"/>
    <property type="match status" value="1"/>
</dbReference>
<evidence type="ECO:0000256" key="1">
    <source>
        <dbReference type="ARBA" id="ARBA00004167"/>
    </source>
</evidence>
<comment type="caution">
    <text evidence="5">The sequence shown here is derived from an EMBL/GenBank/DDBJ whole genome shotgun (WGS) entry which is preliminary data.</text>
</comment>
<dbReference type="Pfam" id="PF16200">
    <property type="entry name" value="Band_7_C"/>
    <property type="match status" value="1"/>
</dbReference>
<dbReference type="CDD" id="cd08829">
    <property type="entry name" value="SPFH_paraslipin"/>
    <property type="match status" value="1"/>
</dbReference>
<accession>A0ABR9S478</accession>
<comment type="similarity">
    <text evidence="2">Belongs to the band 7/mec-2 family.</text>
</comment>
<dbReference type="PRINTS" id="PR00721">
    <property type="entry name" value="STOMATIN"/>
</dbReference>
<dbReference type="Proteomes" id="UP000806285">
    <property type="component" value="Unassembled WGS sequence"/>
</dbReference>
<sequence>MEIALVLFVIAVIFVVRAIKVVPQQNAWVVERLGKYHGTLTPGLNFLIPFVDKVAYKHSLKEIPLDVPSQVCITRDNTQLQVDGILYFQVTDPMRASYGSSNYIVAVTQLAQTSLRSVIGKLELDKTFEERDIINAQVVQAIDEAALNWGVKVLRYEIKDLTPPKEILHAMQAQITAEREKRALIAASEGRRQEQINIATGEREAFIARSEGEKQAEINNAQGEAAAILAVAEATAAAIRQVAEAIRQPGGEQAVQLKVAERAVDAFGKVAADATTTLVIPGNMSEVSGLIASAMKMISGTRTSPAGATASPNAVPSQMSSEWGRDAR</sequence>
<reference evidence="5 6" key="1">
    <citation type="submission" date="2020-10" db="EMBL/GenBank/DDBJ databases">
        <title>Ramlibacter sp. HM2 16S ribosomal RNA gene Genome sequencing and assembly.</title>
        <authorList>
            <person name="Kang M."/>
        </authorList>
    </citation>
    <scope>NUCLEOTIDE SEQUENCE [LARGE SCALE GENOMIC DNA]</scope>
    <source>
        <strain evidence="5 6">HM2</strain>
    </source>
</reference>
<dbReference type="PANTHER" id="PTHR43327:SF10">
    <property type="entry name" value="STOMATIN-LIKE PROTEIN 2, MITOCHONDRIAL"/>
    <property type="match status" value="1"/>
</dbReference>